<dbReference type="EMBL" id="CP019640">
    <property type="protein sequence ID" value="AQQ54164.1"/>
    <property type="molecule type" value="Genomic_DNA"/>
</dbReference>
<gene>
    <name evidence="2" type="ORF">B0X71_14320</name>
</gene>
<dbReference type="GO" id="GO:0051087">
    <property type="term" value="F:protein-folding chaperone binding"/>
    <property type="evidence" value="ECO:0007669"/>
    <property type="project" value="InterPro"/>
</dbReference>
<accession>A0A1Q2L1B5</accession>
<dbReference type="GO" id="GO:0000774">
    <property type="term" value="F:adenyl-nucleotide exchange factor activity"/>
    <property type="evidence" value="ECO:0007669"/>
    <property type="project" value="InterPro"/>
</dbReference>
<dbReference type="Pfam" id="PF01025">
    <property type="entry name" value="GrpE"/>
    <property type="match status" value="1"/>
</dbReference>
<dbReference type="InterPro" id="IPR000740">
    <property type="entry name" value="GrpE"/>
</dbReference>
<reference evidence="2 3" key="1">
    <citation type="submission" date="2017-02" db="EMBL/GenBank/DDBJ databases">
        <title>The complete genomic sequence of a novel cold adapted crude oil-degrading bacterium Planococcus qaidamina Y42.</title>
        <authorList>
            <person name="Yang R."/>
        </authorList>
    </citation>
    <scope>NUCLEOTIDE SEQUENCE [LARGE SCALE GENOMIC DNA]</scope>
    <source>
        <strain evidence="2 3">Y42</strain>
    </source>
</reference>
<dbReference type="GO" id="GO:0006457">
    <property type="term" value="P:protein folding"/>
    <property type="evidence" value="ECO:0007669"/>
    <property type="project" value="InterPro"/>
</dbReference>
<name>A0A1Q2L1B5_9BACL</name>
<dbReference type="AlphaFoldDB" id="A0A1Q2L1B5"/>
<evidence type="ECO:0000313" key="3">
    <source>
        <dbReference type="Proteomes" id="UP000188184"/>
    </source>
</evidence>
<sequence>MSLWRNSIYDEDAEDLLKAIGLYREDVKTGKKYQTRKSYYPFQSNVLKADQHRTNDWRTFTFPQISKNTVKSVQEEPRTGSTLSLLEIAEGITAYLKLVSKVTVYSLFHWAVCAIRIVKESMAHHIASDEFPIGKWESELYETEQVLKSKVASLFEGGENILTMTFQEIIDKEKESLQFLEEFYYDPRESEPNFLTGIQHSLLELQEQIKGDFKNSNRVTYKLMQEFQQQLEEFTQISNEEQSDEIEKVKKEALEDHQKMMLVAIGIFDMLDLIYQSALKANEIRWSQEIEKAVTKTLSLLEMRGIIEIPVMKKLLDGKTMECIGTIPQHEVQEPLEKYQVFAVHQRGFMDRTTGRVLRKASVTSII</sequence>
<organism evidence="2 3">
    <name type="scientific">Planococcus lenghuensis</name>
    <dbReference type="NCBI Taxonomy" id="2213202"/>
    <lineage>
        <taxon>Bacteria</taxon>
        <taxon>Bacillati</taxon>
        <taxon>Bacillota</taxon>
        <taxon>Bacilli</taxon>
        <taxon>Bacillales</taxon>
        <taxon>Caryophanaceae</taxon>
        <taxon>Planococcus</taxon>
    </lineage>
</organism>
<dbReference type="Gene3D" id="2.30.22.10">
    <property type="entry name" value="Head domain of nucleotide exchange factor GrpE"/>
    <property type="match status" value="1"/>
</dbReference>
<protein>
    <submittedName>
        <fullName evidence="2">Nucleotide exchange factor GrpE</fullName>
    </submittedName>
</protein>
<dbReference type="InterPro" id="IPR009012">
    <property type="entry name" value="GrpE_head"/>
</dbReference>
<dbReference type="Proteomes" id="UP000188184">
    <property type="component" value="Chromosome"/>
</dbReference>
<keyword evidence="3" id="KW-1185">Reference proteome</keyword>
<keyword evidence="1" id="KW-0143">Chaperone</keyword>
<evidence type="ECO:0000313" key="2">
    <source>
        <dbReference type="EMBL" id="AQQ54164.1"/>
    </source>
</evidence>
<dbReference type="OrthoDB" id="2455628at2"/>
<evidence type="ECO:0000256" key="1">
    <source>
        <dbReference type="ARBA" id="ARBA00023186"/>
    </source>
</evidence>
<proteinExistence type="predicted"/>
<dbReference type="KEGG" id="pmar:B0X71_14320"/>
<dbReference type="RefSeq" id="WP_077590056.1">
    <property type="nucleotide sequence ID" value="NZ_CP019640.1"/>
</dbReference>
<dbReference type="GO" id="GO:0042803">
    <property type="term" value="F:protein homodimerization activity"/>
    <property type="evidence" value="ECO:0007669"/>
    <property type="project" value="InterPro"/>
</dbReference>